<evidence type="ECO:0000259" key="2">
    <source>
        <dbReference type="Pfam" id="PF13581"/>
    </source>
</evidence>
<evidence type="ECO:0000256" key="1">
    <source>
        <dbReference type="ARBA" id="ARBA00022527"/>
    </source>
</evidence>
<dbReference type="GO" id="GO:0004674">
    <property type="term" value="F:protein serine/threonine kinase activity"/>
    <property type="evidence" value="ECO:0007669"/>
    <property type="project" value="UniProtKB-KW"/>
</dbReference>
<protein>
    <submittedName>
        <fullName evidence="3">Anti-sigma regulatory factor (Ser/Thr protein kinase)</fullName>
    </submittedName>
</protein>
<dbReference type="eggNOG" id="COG2172">
    <property type="taxonomic scope" value="Bacteria"/>
</dbReference>
<dbReference type="EMBL" id="FOIL01000012">
    <property type="protein sequence ID" value="SET31827.1"/>
    <property type="molecule type" value="Genomic_DNA"/>
</dbReference>
<gene>
    <name evidence="3" type="ORF">SAMN04487771_101241</name>
</gene>
<dbReference type="STRING" id="1526.SAMN02910262_00198"/>
<proteinExistence type="predicted"/>
<dbReference type="RefSeq" id="WP_242870298.1">
    <property type="nucleotide sequence ID" value="NZ_FOIL01000012.1"/>
</dbReference>
<name>A0A1I0DJK8_9FIRM</name>
<dbReference type="InterPro" id="IPR036890">
    <property type="entry name" value="HATPase_C_sf"/>
</dbReference>
<keyword evidence="3" id="KW-0808">Transferase</keyword>
<feature type="domain" description="Histidine kinase/HSP90-like ATPase" evidence="2">
    <location>
        <begin position="10"/>
        <end position="136"/>
    </location>
</feature>
<keyword evidence="3" id="KW-0418">Kinase</keyword>
<keyword evidence="4" id="KW-1185">Reference proteome</keyword>
<dbReference type="Pfam" id="PF13581">
    <property type="entry name" value="HATPase_c_2"/>
    <property type="match status" value="1"/>
</dbReference>
<evidence type="ECO:0000313" key="3">
    <source>
        <dbReference type="EMBL" id="SET31827.1"/>
    </source>
</evidence>
<organism evidence="3 4">
    <name type="scientific">[Clostridium] aminophilum</name>
    <dbReference type="NCBI Taxonomy" id="1526"/>
    <lineage>
        <taxon>Bacteria</taxon>
        <taxon>Bacillati</taxon>
        <taxon>Bacillota</taxon>
        <taxon>Clostridia</taxon>
        <taxon>Lachnospirales</taxon>
        <taxon>Lachnospiraceae</taxon>
    </lineage>
</organism>
<dbReference type="PANTHER" id="PTHR35526">
    <property type="entry name" value="ANTI-SIGMA-F FACTOR RSBW-RELATED"/>
    <property type="match status" value="1"/>
</dbReference>
<dbReference type="Proteomes" id="UP000199820">
    <property type="component" value="Unassembled WGS sequence"/>
</dbReference>
<dbReference type="SUPFAM" id="SSF55874">
    <property type="entry name" value="ATPase domain of HSP90 chaperone/DNA topoisomerase II/histidine kinase"/>
    <property type="match status" value="1"/>
</dbReference>
<keyword evidence="1" id="KW-0723">Serine/threonine-protein kinase</keyword>
<evidence type="ECO:0000313" key="4">
    <source>
        <dbReference type="Proteomes" id="UP000199820"/>
    </source>
</evidence>
<reference evidence="3 4" key="1">
    <citation type="submission" date="2016-10" db="EMBL/GenBank/DDBJ databases">
        <authorList>
            <person name="de Groot N.N."/>
        </authorList>
    </citation>
    <scope>NUCLEOTIDE SEQUENCE [LARGE SCALE GENOMIC DNA]</scope>
    <source>
        <strain evidence="3 4">KH1P1</strain>
    </source>
</reference>
<dbReference type="InterPro" id="IPR003594">
    <property type="entry name" value="HATPase_dom"/>
</dbReference>
<dbReference type="InterPro" id="IPR050267">
    <property type="entry name" value="Anti-sigma-factor_SerPK"/>
</dbReference>
<dbReference type="AlphaFoldDB" id="A0A1I0DJK8"/>
<dbReference type="Gene3D" id="3.30.565.10">
    <property type="entry name" value="Histidine kinase-like ATPase, C-terminal domain"/>
    <property type="match status" value="1"/>
</dbReference>
<dbReference type="CDD" id="cd16936">
    <property type="entry name" value="HATPase_RsbW-like"/>
    <property type="match status" value="1"/>
</dbReference>
<dbReference type="PANTHER" id="PTHR35526:SF6">
    <property type="entry name" value="SLR1861 PROTEIN"/>
    <property type="match status" value="1"/>
</dbReference>
<sequence>MVEKHELQIDATTENLQAVLDFVDEHLDRLNCSAKARMQIDIAVEEIFVNIASYAYSPETGKAILKVESDEETGMVRIALADCGIPYNPLEKGDPDVTLAAEDREIGGLGVYMVKKSMDDVLYEFKDGWNVLTLIKRC</sequence>
<accession>A0A1I0DJK8</accession>